<gene>
    <name evidence="4" type="ORF">SAMN05660649_04645</name>
</gene>
<dbReference type="InterPro" id="IPR052159">
    <property type="entry name" value="Competence_DNA_uptake"/>
</dbReference>
<dbReference type="RefSeq" id="WP_092475001.1">
    <property type="nucleotide sequence ID" value="NZ_FOOX01000023.1"/>
</dbReference>
<accession>A0A1I2YXD7</accession>
<dbReference type="EMBL" id="FOOX01000023">
    <property type="protein sequence ID" value="SFH29836.1"/>
    <property type="molecule type" value="Genomic_DNA"/>
</dbReference>
<feature type="chain" id="PRO_5011560874" evidence="2">
    <location>
        <begin position="26"/>
        <end position="365"/>
    </location>
</feature>
<protein>
    <submittedName>
        <fullName evidence="4">Competence protein ComEC</fullName>
    </submittedName>
</protein>
<proteinExistence type="predicted"/>
<dbReference type="Proteomes" id="UP000199337">
    <property type="component" value="Unassembled WGS sequence"/>
</dbReference>
<dbReference type="CDD" id="cd07731">
    <property type="entry name" value="ComA-like_MBL-fold"/>
    <property type="match status" value="1"/>
</dbReference>
<dbReference type="Pfam" id="PF00753">
    <property type="entry name" value="Lactamase_B"/>
    <property type="match status" value="1"/>
</dbReference>
<evidence type="ECO:0000259" key="3">
    <source>
        <dbReference type="Pfam" id="PF00753"/>
    </source>
</evidence>
<evidence type="ECO:0000256" key="2">
    <source>
        <dbReference type="SAM" id="SignalP"/>
    </source>
</evidence>
<keyword evidence="2" id="KW-0732">Signal</keyword>
<feature type="compositionally biased region" description="Polar residues" evidence="1">
    <location>
        <begin position="292"/>
        <end position="303"/>
    </location>
</feature>
<dbReference type="PROSITE" id="PS51257">
    <property type="entry name" value="PROKAR_LIPOPROTEIN"/>
    <property type="match status" value="1"/>
</dbReference>
<sequence>MPKRKHFWALALIIFLLFAAGCSSSTTTTSKTPSLQPGQMRVCFLDVGQADSILVQMPNGRNMLVDAGNNDDGAAVVNYLRQYGVKQIDYLIGTHPHEDHIGGLDTVIKSFKIGKLYMPQVTSTTKTFEDVLKAVQAKGLKITPARAGVQIINSGKLNVTMLAPNKAEYEDLNNYSAVIKVTFNQISFLLTGDAGEQSEAEMLLSSAISTQADVLKVGHHGSRYSTSEGFLKAVAPRYAVISAGAGNDYGHPHKETLEKLHGIKVFRTDLNGTITFTTDGEKINVATEKNPPDNSISASSTGDATRPSPKIYVDSNGKGLIKGNINSKGEKIYHLPGGRYYDHTKAEIWFKTEEQARAAGFRPPK</sequence>
<organism evidence="4 5">
    <name type="scientific">Desulfotruncus arcticus DSM 17038</name>
    <dbReference type="NCBI Taxonomy" id="1121424"/>
    <lineage>
        <taxon>Bacteria</taxon>
        <taxon>Bacillati</taxon>
        <taxon>Bacillota</taxon>
        <taxon>Clostridia</taxon>
        <taxon>Eubacteriales</taxon>
        <taxon>Desulfallaceae</taxon>
        <taxon>Desulfotruncus</taxon>
    </lineage>
</organism>
<evidence type="ECO:0000313" key="5">
    <source>
        <dbReference type="Proteomes" id="UP000199337"/>
    </source>
</evidence>
<feature type="signal peptide" evidence="2">
    <location>
        <begin position="1"/>
        <end position="25"/>
    </location>
</feature>
<dbReference type="Gene3D" id="3.60.15.10">
    <property type="entry name" value="Ribonuclease Z/Hydroxyacylglutathione hydrolase-like"/>
    <property type="match status" value="1"/>
</dbReference>
<dbReference type="AlphaFoldDB" id="A0A1I2YXD7"/>
<dbReference type="PANTHER" id="PTHR30619">
    <property type="entry name" value="DNA INTERNALIZATION/COMPETENCE PROTEIN COMEC/REC2"/>
    <property type="match status" value="1"/>
</dbReference>
<dbReference type="InterPro" id="IPR035681">
    <property type="entry name" value="ComA-like_MBL"/>
</dbReference>
<evidence type="ECO:0000256" key="1">
    <source>
        <dbReference type="SAM" id="MobiDB-lite"/>
    </source>
</evidence>
<dbReference type="OrthoDB" id="9761531at2"/>
<keyword evidence="5" id="KW-1185">Reference proteome</keyword>
<dbReference type="SUPFAM" id="SSF56281">
    <property type="entry name" value="Metallo-hydrolase/oxidoreductase"/>
    <property type="match status" value="1"/>
</dbReference>
<reference evidence="5" key="1">
    <citation type="submission" date="2016-10" db="EMBL/GenBank/DDBJ databases">
        <authorList>
            <person name="Varghese N."/>
            <person name="Submissions S."/>
        </authorList>
    </citation>
    <scope>NUCLEOTIDE SEQUENCE [LARGE SCALE GENOMIC DNA]</scope>
    <source>
        <strain evidence="5">DSM 17038</strain>
    </source>
</reference>
<dbReference type="InterPro" id="IPR036866">
    <property type="entry name" value="RibonucZ/Hydroxyglut_hydro"/>
</dbReference>
<evidence type="ECO:0000313" key="4">
    <source>
        <dbReference type="EMBL" id="SFH29836.1"/>
    </source>
</evidence>
<feature type="domain" description="Metallo-beta-lactamase" evidence="3">
    <location>
        <begin position="46"/>
        <end position="244"/>
    </location>
</feature>
<dbReference type="PANTHER" id="PTHR30619:SF7">
    <property type="entry name" value="BETA-LACTAMASE DOMAIN PROTEIN"/>
    <property type="match status" value="1"/>
</dbReference>
<dbReference type="STRING" id="341036.SAMN05660649_04645"/>
<feature type="region of interest" description="Disordered" evidence="1">
    <location>
        <begin position="285"/>
        <end position="315"/>
    </location>
</feature>
<dbReference type="InterPro" id="IPR001279">
    <property type="entry name" value="Metallo-B-lactamas"/>
</dbReference>
<name>A0A1I2YXD7_9FIRM</name>